<feature type="compositionally biased region" description="Polar residues" evidence="1">
    <location>
        <begin position="569"/>
        <end position="580"/>
    </location>
</feature>
<feature type="compositionally biased region" description="Basic and acidic residues" evidence="1">
    <location>
        <begin position="492"/>
        <end position="508"/>
    </location>
</feature>
<dbReference type="AlphaFoldDB" id="A0A3N4HXJ7"/>
<evidence type="ECO:0000313" key="2">
    <source>
        <dbReference type="EMBL" id="RPA78409.1"/>
    </source>
</evidence>
<feature type="compositionally biased region" description="Basic and acidic residues" evidence="1">
    <location>
        <begin position="803"/>
        <end position="812"/>
    </location>
</feature>
<gene>
    <name evidence="2" type="ORF">BJ508DRAFT_329346</name>
</gene>
<evidence type="ECO:0000313" key="3">
    <source>
        <dbReference type="Proteomes" id="UP000275078"/>
    </source>
</evidence>
<feature type="region of interest" description="Disordered" evidence="1">
    <location>
        <begin position="762"/>
        <end position="844"/>
    </location>
</feature>
<evidence type="ECO:0008006" key="4">
    <source>
        <dbReference type="Google" id="ProtNLM"/>
    </source>
</evidence>
<keyword evidence="3" id="KW-1185">Reference proteome</keyword>
<feature type="compositionally biased region" description="Low complexity" evidence="1">
    <location>
        <begin position="821"/>
        <end position="832"/>
    </location>
</feature>
<reference evidence="2 3" key="1">
    <citation type="journal article" date="2018" name="Nat. Ecol. Evol.">
        <title>Pezizomycetes genomes reveal the molecular basis of ectomycorrhizal truffle lifestyle.</title>
        <authorList>
            <person name="Murat C."/>
            <person name="Payen T."/>
            <person name="Noel B."/>
            <person name="Kuo A."/>
            <person name="Morin E."/>
            <person name="Chen J."/>
            <person name="Kohler A."/>
            <person name="Krizsan K."/>
            <person name="Balestrini R."/>
            <person name="Da Silva C."/>
            <person name="Montanini B."/>
            <person name="Hainaut M."/>
            <person name="Levati E."/>
            <person name="Barry K.W."/>
            <person name="Belfiori B."/>
            <person name="Cichocki N."/>
            <person name="Clum A."/>
            <person name="Dockter R.B."/>
            <person name="Fauchery L."/>
            <person name="Guy J."/>
            <person name="Iotti M."/>
            <person name="Le Tacon F."/>
            <person name="Lindquist E.A."/>
            <person name="Lipzen A."/>
            <person name="Malagnac F."/>
            <person name="Mello A."/>
            <person name="Molinier V."/>
            <person name="Miyauchi S."/>
            <person name="Poulain J."/>
            <person name="Riccioni C."/>
            <person name="Rubini A."/>
            <person name="Sitrit Y."/>
            <person name="Splivallo R."/>
            <person name="Traeger S."/>
            <person name="Wang M."/>
            <person name="Zifcakova L."/>
            <person name="Wipf D."/>
            <person name="Zambonelli A."/>
            <person name="Paolocci F."/>
            <person name="Nowrousian M."/>
            <person name="Ottonello S."/>
            <person name="Baldrian P."/>
            <person name="Spatafora J.W."/>
            <person name="Henrissat B."/>
            <person name="Nagy L.G."/>
            <person name="Aury J.M."/>
            <person name="Wincker P."/>
            <person name="Grigoriev I.V."/>
            <person name="Bonfante P."/>
            <person name="Martin F.M."/>
        </authorList>
    </citation>
    <scope>NUCLEOTIDE SEQUENCE [LARGE SCALE GENOMIC DNA]</scope>
    <source>
        <strain evidence="2 3">RN42</strain>
    </source>
</reference>
<feature type="compositionally biased region" description="Polar residues" evidence="1">
    <location>
        <begin position="690"/>
        <end position="701"/>
    </location>
</feature>
<sequence>MAEEEQSAPARTPRAFAEHLKSETIKLRYIVDPDFDPEVDDFKDYYINRSILAQSSVLLKEILEDSLQSKTNDVASLQIDNLVSKTKPHGEEMLVVTSYDSEDIEVKQAAFECFLQYAYLHYYSLVELEKPALGKRLLLHTHIYVIAHRLESFGLLQRAADAMLDILLEQMEEDVDPLSVLSALDLLFANTPAGLTRKTTTVKLKSGTSISKAAGKKKAQQQRPWTEYDTQDLLMRQAFAAHAYHKLRNNNETIVVEGDETEAKDGGEYTKPSAVPIRTLYEDALDENSDLAVIVALHDFSSLFQTNEGQQTAADSTTGTPSWLDLFEYISTFQFRHAELEEVSVEVEFMLQQLPPGRFTKDCRFIPVNSTTALTPAEYEQTYYRDYPKPAELKMIWNALKGYTRKQLAEVANEKEEDRFWEALKHFPEGRFVIGPTETVFVPINAESLHEMGLEEYEQYYEIPFPDETTLLALWLHNKGFTRKPKRLLEYVPPRKHDKPAKTEDAAKAADGTQVEEDSEDETPEDKWSLEEVIAGEKDKWSLEEVIAGEKEATPLRKTVVVTTSAKTTDNTDAKSTASDETLGAGSVTPRKVVSSPLFSSPDAKKRNVIMLESLKKEINNLVARLDSKPIPSAHKESVTTRFQGLYQRAQEAADNISVIDTVIWEIRGLKSELETLMALYYPTSKKENLTPNTTAESSPAASPFFQNAKVPEPPSRVFGAGSPLSQLTFSTRKAPDGPPVFASSSRTTSPVSFMDGRAMFNTETSNRSRRAKNNESSNPALKAKKLPSHLTDFTVFMANTDHTPEKAKSDPTEEEETAEGAENVGTENTNTVEEEVTEPVTQS</sequence>
<feature type="region of interest" description="Disordered" evidence="1">
    <location>
        <begin position="492"/>
        <end position="528"/>
    </location>
</feature>
<feature type="region of interest" description="Disordered" evidence="1">
    <location>
        <begin position="687"/>
        <end position="707"/>
    </location>
</feature>
<organism evidence="2 3">
    <name type="scientific">Ascobolus immersus RN42</name>
    <dbReference type="NCBI Taxonomy" id="1160509"/>
    <lineage>
        <taxon>Eukaryota</taxon>
        <taxon>Fungi</taxon>
        <taxon>Dikarya</taxon>
        <taxon>Ascomycota</taxon>
        <taxon>Pezizomycotina</taxon>
        <taxon>Pezizomycetes</taxon>
        <taxon>Pezizales</taxon>
        <taxon>Ascobolaceae</taxon>
        <taxon>Ascobolus</taxon>
    </lineage>
</organism>
<feature type="compositionally biased region" description="Acidic residues" evidence="1">
    <location>
        <begin position="514"/>
        <end position="524"/>
    </location>
</feature>
<dbReference type="Proteomes" id="UP000275078">
    <property type="component" value="Unassembled WGS sequence"/>
</dbReference>
<accession>A0A3N4HXJ7</accession>
<protein>
    <recommendedName>
        <fullName evidence="4">BTB domain-containing protein</fullName>
    </recommendedName>
</protein>
<evidence type="ECO:0000256" key="1">
    <source>
        <dbReference type="SAM" id="MobiDB-lite"/>
    </source>
</evidence>
<dbReference type="EMBL" id="ML119712">
    <property type="protein sequence ID" value="RPA78409.1"/>
    <property type="molecule type" value="Genomic_DNA"/>
</dbReference>
<feature type="region of interest" description="Disordered" evidence="1">
    <location>
        <begin position="569"/>
        <end position="588"/>
    </location>
</feature>
<name>A0A3N4HXJ7_ASCIM</name>
<proteinExistence type="predicted"/>